<dbReference type="InterPro" id="IPR027417">
    <property type="entry name" value="P-loop_NTPase"/>
</dbReference>
<protein>
    <submittedName>
        <fullName evidence="2">Phage terminase large subunit</fullName>
    </submittedName>
</protein>
<gene>
    <name evidence="2" type="primary">terL</name>
    <name evidence="2" type="ORF">PDM29_19175</name>
</gene>
<dbReference type="Gene3D" id="3.30.420.240">
    <property type="match status" value="1"/>
</dbReference>
<organism evidence="2 3">
    <name type="scientific">Stenotrophomonas oahuensis</name>
    <dbReference type="NCBI Taxonomy" id="3003271"/>
    <lineage>
        <taxon>Bacteria</taxon>
        <taxon>Pseudomonadati</taxon>
        <taxon>Pseudomonadota</taxon>
        <taxon>Gammaproteobacteria</taxon>
        <taxon>Lysobacterales</taxon>
        <taxon>Lysobacteraceae</taxon>
        <taxon>Stenotrophomonas</taxon>
    </lineage>
</organism>
<accession>A0ABY9YNV7</accession>
<keyword evidence="3" id="KW-1185">Reference proteome</keyword>
<dbReference type="RefSeq" id="WP_311191616.1">
    <property type="nucleotide sequence ID" value="NZ_CP115541.1"/>
</dbReference>
<evidence type="ECO:0000259" key="1">
    <source>
        <dbReference type="Pfam" id="PF22530"/>
    </source>
</evidence>
<dbReference type="EMBL" id="CP115541">
    <property type="protein sequence ID" value="WNH52417.1"/>
    <property type="molecule type" value="Genomic_DNA"/>
</dbReference>
<evidence type="ECO:0000313" key="3">
    <source>
        <dbReference type="Proteomes" id="UP001302072"/>
    </source>
</evidence>
<dbReference type="NCBIfam" id="NF033889">
    <property type="entry name" value="termin_lrg_T7"/>
    <property type="match status" value="1"/>
</dbReference>
<evidence type="ECO:0000313" key="2">
    <source>
        <dbReference type="EMBL" id="WNH52417.1"/>
    </source>
</evidence>
<reference evidence="2 3" key="1">
    <citation type="submission" date="2022-12" db="EMBL/GenBank/DDBJ databases">
        <title>Two new species, Stenotrophomonas aracearum and Stenotrophomonas oahuensis, isolated from Anthurium (Araceae family) in Hawaii.</title>
        <authorList>
            <person name="Chunag S.C."/>
            <person name="Dobhal S."/>
            <person name="Alvarez A."/>
            <person name="Arif M."/>
        </authorList>
    </citation>
    <scope>NUCLEOTIDE SEQUENCE [LARGE SCALE GENOMIC DNA]</scope>
    <source>
        <strain evidence="2 3">A5586</strain>
    </source>
</reference>
<proteinExistence type="inferred from homology"/>
<dbReference type="Proteomes" id="UP001302072">
    <property type="component" value="Chromosome"/>
</dbReference>
<sequence length="553" mass="62986">MHDDFRVFLFVLWRHLKLPEPTKRQYAIAQYVATGPKRRMIQAWRGAAKTWITCAYALWRLYRNPNERIKIVSANEGKALENAVFIKRLIQEVPQLQFLQARAGQRDSIQAFDVGPSDAAVTPSVSCVGITGQLTGGRATILISDDVEVPKNSVTETMREKLAELIKEYDALVVPEGFDIIYLGTPQTEQSIYKKVRERGYDCRIWPVRYPEDPGKFEGALAPDILADLQADPSRVGRTVEPTRFTDLDLAEREASYGRSGFALQFMLDTSLADADRYPLKTADLIVTDVDDDDAPVKFAWASDPRLAYGEEMPNLGFAGDRMYRPLHTSETRREYQGRLLIVDPSGRGGDETAWVVLYMLEGQVFLKSWGGFRSGYDRQCLEGLAEVARRHRVNHILVESNFGDGMFSALLEPVLAANYPCTLEEVRASGQKERRIIDDLEPLLNQHRLIVDARAAKADMDACKGDEREQKYSLLYQLTRITKDRGCLRHDDRIDALAHGVRWFREALKVDAEKAEAEIRRAEDERRWGEWFNRRGAGTQTRSNATTHRLRR</sequence>
<name>A0ABY9YNV7_9GAMM</name>
<dbReference type="InterPro" id="IPR054762">
    <property type="entry name" value="Gp19_RNaseH-like"/>
</dbReference>
<dbReference type="InterPro" id="IPR044271">
    <property type="entry name" value="Terminase_large_su_gp19"/>
</dbReference>
<dbReference type="HAMAP" id="MF_04147">
    <property type="entry name" value="TERL_T7"/>
    <property type="match status" value="1"/>
</dbReference>
<dbReference type="Pfam" id="PF22530">
    <property type="entry name" value="Terminase-T7_RNaseH-like"/>
    <property type="match status" value="1"/>
</dbReference>
<dbReference type="Gene3D" id="3.40.50.300">
    <property type="entry name" value="P-loop containing nucleotide triphosphate hydrolases"/>
    <property type="match status" value="1"/>
</dbReference>
<dbReference type="InterPro" id="IPR047987">
    <property type="entry name" value="Gp19-like_virus"/>
</dbReference>
<feature type="domain" description="Terminase large subunit ribonuclease H-like" evidence="1">
    <location>
        <begin position="343"/>
        <end position="450"/>
    </location>
</feature>